<dbReference type="RefSeq" id="WP_289363284.1">
    <property type="nucleotide sequence ID" value="NZ_JAUCBP010000001.1"/>
</dbReference>
<comment type="similarity">
    <text evidence="1">Belongs to the UPF0161 family.</text>
</comment>
<keyword evidence="1" id="KW-0472">Membrane</keyword>
<sequence length="89" mass="10037">MDKARETLRAVIVFVPILLIRIYQKVLSPLIGPTCRFTPTCSQYAVQALNEHGLLIGSWLSVKRILKCQPLHPGGEDPVPPKTNKIKYR</sequence>
<gene>
    <name evidence="2" type="primary">yidD</name>
    <name evidence="2" type="ORF">QTP81_01820</name>
</gene>
<comment type="subcellular location">
    <subcellularLocation>
        <location evidence="1">Cell membrane</location>
        <topology evidence="1">Peripheral membrane protein</topology>
        <orientation evidence="1">Cytoplasmic side</orientation>
    </subcellularLocation>
</comment>
<protein>
    <recommendedName>
        <fullName evidence="1">Putative membrane protein insertion efficiency factor</fullName>
    </recommendedName>
</protein>
<comment type="caution">
    <text evidence="2">The sequence shown here is derived from an EMBL/GenBank/DDBJ whole genome shotgun (WGS) entry which is preliminary data.</text>
</comment>
<evidence type="ECO:0000313" key="3">
    <source>
        <dbReference type="Proteomes" id="UP001234343"/>
    </source>
</evidence>
<dbReference type="PANTHER" id="PTHR33383:SF1">
    <property type="entry name" value="MEMBRANE PROTEIN INSERTION EFFICIENCY FACTOR-RELATED"/>
    <property type="match status" value="1"/>
</dbReference>
<organism evidence="2 3">
    <name type="scientific">Alteromonas arenosi</name>
    <dbReference type="NCBI Taxonomy" id="3055817"/>
    <lineage>
        <taxon>Bacteria</taxon>
        <taxon>Pseudomonadati</taxon>
        <taxon>Pseudomonadota</taxon>
        <taxon>Gammaproteobacteria</taxon>
        <taxon>Alteromonadales</taxon>
        <taxon>Alteromonadaceae</taxon>
        <taxon>Alteromonas/Salinimonas group</taxon>
        <taxon>Alteromonas</taxon>
    </lineage>
</organism>
<reference evidence="2 3" key="1">
    <citation type="submission" date="2023-06" db="EMBL/GenBank/DDBJ databases">
        <title>Alteromonas sp. ASW11-36 isolated from intertidal sand.</title>
        <authorList>
            <person name="Li Y."/>
        </authorList>
    </citation>
    <scope>NUCLEOTIDE SEQUENCE [LARGE SCALE GENOMIC DNA]</scope>
    <source>
        <strain evidence="2 3">ASW11-36</strain>
    </source>
</reference>
<dbReference type="EMBL" id="JAUCBP010000001">
    <property type="protein sequence ID" value="MDM7859342.1"/>
    <property type="molecule type" value="Genomic_DNA"/>
</dbReference>
<evidence type="ECO:0000313" key="2">
    <source>
        <dbReference type="EMBL" id="MDM7859342.1"/>
    </source>
</evidence>
<keyword evidence="3" id="KW-1185">Reference proteome</keyword>
<dbReference type="NCBIfam" id="TIGR00278">
    <property type="entry name" value="membrane protein insertion efficiency factor YidD"/>
    <property type="match status" value="1"/>
</dbReference>
<dbReference type="HAMAP" id="MF_00386">
    <property type="entry name" value="UPF0161_YidD"/>
    <property type="match status" value="1"/>
</dbReference>
<dbReference type="SMART" id="SM01234">
    <property type="entry name" value="Haemolytic"/>
    <property type="match status" value="1"/>
</dbReference>
<keyword evidence="1" id="KW-1003">Cell membrane</keyword>
<dbReference type="PANTHER" id="PTHR33383">
    <property type="entry name" value="MEMBRANE PROTEIN INSERTION EFFICIENCY FACTOR-RELATED"/>
    <property type="match status" value="1"/>
</dbReference>
<accession>A0ABT7ST28</accession>
<evidence type="ECO:0000256" key="1">
    <source>
        <dbReference type="HAMAP-Rule" id="MF_00386"/>
    </source>
</evidence>
<dbReference type="Proteomes" id="UP001234343">
    <property type="component" value="Unassembled WGS sequence"/>
</dbReference>
<proteinExistence type="inferred from homology"/>
<dbReference type="InterPro" id="IPR002696">
    <property type="entry name" value="Membr_insert_effic_factor_YidD"/>
</dbReference>
<name>A0ABT7ST28_9ALTE</name>
<dbReference type="Pfam" id="PF01809">
    <property type="entry name" value="YidD"/>
    <property type="match status" value="1"/>
</dbReference>
<comment type="function">
    <text evidence="1">Could be involved in insertion of integral membrane proteins into the membrane.</text>
</comment>